<name>A0A6P4IBA4_DROKI</name>
<gene>
    <name evidence="3" type="primary">LOC108073788</name>
</gene>
<dbReference type="OrthoDB" id="7873286at2759"/>
<protein>
    <submittedName>
        <fullName evidence="3">Uncharacterized protein</fullName>
    </submittedName>
</protein>
<dbReference type="Proteomes" id="UP001652661">
    <property type="component" value="Chromosome 3L"/>
</dbReference>
<feature type="compositionally biased region" description="Basic residues" evidence="1">
    <location>
        <begin position="294"/>
        <end position="310"/>
    </location>
</feature>
<evidence type="ECO:0000313" key="2">
    <source>
        <dbReference type="Proteomes" id="UP001652661"/>
    </source>
</evidence>
<keyword evidence="2" id="KW-1185">Reference proteome</keyword>
<reference evidence="3" key="1">
    <citation type="submission" date="2025-08" db="UniProtKB">
        <authorList>
            <consortium name="RefSeq"/>
        </authorList>
    </citation>
    <scope>IDENTIFICATION</scope>
    <source>
        <strain evidence="3">14028-0561.14</strain>
        <tissue evidence="3">Whole fly</tissue>
    </source>
</reference>
<evidence type="ECO:0000313" key="3">
    <source>
        <dbReference type="RefSeq" id="XP_017021044.1"/>
    </source>
</evidence>
<dbReference type="AlphaFoldDB" id="A0A6P4IBA4"/>
<dbReference type="GeneID" id="108073788"/>
<organism evidence="2 3">
    <name type="scientific">Drosophila kikkawai</name>
    <name type="common">Fruit fly</name>
    <dbReference type="NCBI Taxonomy" id="30033"/>
    <lineage>
        <taxon>Eukaryota</taxon>
        <taxon>Metazoa</taxon>
        <taxon>Ecdysozoa</taxon>
        <taxon>Arthropoda</taxon>
        <taxon>Hexapoda</taxon>
        <taxon>Insecta</taxon>
        <taxon>Pterygota</taxon>
        <taxon>Neoptera</taxon>
        <taxon>Endopterygota</taxon>
        <taxon>Diptera</taxon>
        <taxon>Brachycera</taxon>
        <taxon>Muscomorpha</taxon>
        <taxon>Ephydroidea</taxon>
        <taxon>Drosophilidae</taxon>
        <taxon>Drosophila</taxon>
        <taxon>Sophophora</taxon>
    </lineage>
</organism>
<proteinExistence type="predicted"/>
<feature type="region of interest" description="Disordered" evidence="1">
    <location>
        <begin position="287"/>
        <end position="310"/>
    </location>
</feature>
<accession>A0A6P4IBA4</accession>
<evidence type="ECO:0000256" key="1">
    <source>
        <dbReference type="SAM" id="MobiDB-lite"/>
    </source>
</evidence>
<sequence>MEENVFQNTKDSLLRKALLPLNQSDLDDLPSTSKGVTSASVLASLTGIKSFEEAEDSLQWFDWEEPEFSGWSNPTKRSASKRTMSIKTDPAYSPKAKLDTAHPRMMTRSLLKRDRAMLLSETATGSGAKEDQKPKPKVVTSLRRFKTSQRITPTVWHSGNVCHHALRQICDPETRQSAENDVERWRAIEAICLDLRGINVRGDVGVLKGPVSFEDVFQVLGLDEQGEPVVEPSPSPEIKVVSSEDEIEVVSPSVSRNIDNALLPPLTPIQGGIYPARELRERVLKLETKSVAKSSRRSQKRTTKSTRNRR</sequence>
<dbReference type="RefSeq" id="XP_017021044.1">
    <property type="nucleotide sequence ID" value="XM_017165555.3"/>
</dbReference>